<comment type="caution">
    <text evidence="2">The sequence shown here is derived from an EMBL/GenBank/DDBJ whole genome shotgun (WGS) entry which is preliminary data.</text>
</comment>
<dbReference type="OrthoDB" id="909814at2759"/>
<dbReference type="EMBL" id="MVGT01003291">
    <property type="protein sequence ID" value="OVA04676.1"/>
    <property type="molecule type" value="Genomic_DNA"/>
</dbReference>
<dbReference type="STRING" id="56857.A0A200Q2I2"/>
<evidence type="ECO:0000313" key="3">
    <source>
        <dbReference type="Proteomes" id="UP000195402"/>
    </source>
</evidence>
<feature type="region of interest" description="Disordered" evidence="1">
    <location>
        <begin position="32"/>
        <end position="110"/>
    </location>
</feature>
<dbReference type="InParanoid" id="A0A200Q2I2"/>
<feature type="compositionally biased region" description="Polar residues" evidence="1">
    <location>
        <begin position="51"/>
        <end position="63"/>
    </location>
</feature>
<accession>A0A200Q2I2</accession>
<dbReference type="Pfam" id="PF07797">
    <property type="entry name" value="DUF1639"/>
    <property type="match status" value="1"/>
</dbReference>
<feature type="region of interest" description="Disordered" evidence="1">
    <location>
        <begin position="167"/>
        <end position="189"/>
    </location>
</feature>
<dbReference type="PANTHER" id="PTHR33130">
    <property type="entry name" value="PUTATIVE (DUF1639)-RELATED"/>
    <property type="match status" value="1"/>
</dbReference>
<reference evidence="2 3" key="1">
    <citation type="journal article" date="2017" name="Mol. Plant">
        <title>The Genome of Medicinal Plant Macleaya cordata Provides New Insights into Benzylisoquinoline Alkaloids Metabolism.</title>
        <authorList>
            <person name="Liu X."/>
            <person name="Liu Y."/>
            <person name="Huang P."/>
            <person name="Ma Y."/>
            <person name="Qing Z."/>
            <person name="Tang Q."/>
            <person name="Cao H."/>
            <person name="Cheng P."/>
            <person name="Zheng Y."/>
            <person name="Yuan Z."/>
            <person name="Zhou Y."/>
            <person name="Liu J."/>
            <person name="Tang Z."/>
            <person name="Zhuo Y."/>
            <person name="Zhang Y."/>
            <person name="Yu L."/>
            <person name="Huang J."/>
            <person name="Yang P."/>
            <person name="Peng Q."/>
            <person name="Zhang J."/>
            <person name="Jiang W."/>
            <person name="Zhang Z."/>
            <person name="Lin K."/>
            <person name="Ro D.K."/>
            <person name="Chen X."/>
            <person name="Xiong X."/>
            <person name="Shang Y."/>
            <person name="Huang S."/>
            <person name="Zeng J."/>
        </authorList>
    </citation>
    <scope>NUCLEOTIDE SEQUENCE [LARGE SCALE GENOMIC DNA]</scope>
    <source>
        <strain evidence="3">cv. BLH2017</strain>
        <tissue evidence="2">Root</tissue>
    </source>
</reference>
<organism evidence="2 3">
    <name type="scientific">Macleaya cordata</name>
    <name type="common">Five-seeded plume-poppy</name>
    <name type="synonym">Bocconia cordata</name>
    <dbReference type="NCBI Taxonomy" id="56857"/>
    <lineage>
        <taxon>Eukaryota</taxon>
        <taxon>Viridiplantae</taxon>
        <taxon>Streptophyta</taxon>
        <taxon>Embryophyta</taxon>
        <taxon>Tracheophyta</taxon>
        <taxon>Spermatophyta</taxon>
        <taxon>Magnoliopsida</taxon>
        <taxon>Ranunculales</taxon>
        <taxon>Papaveraceae</taxon>
        <taxon>Papaveroideae</taxon>
        <taxon>Macleaya</taxon>
    </lineage>
</organism>
<protein>
    <recommendedName>
        <fullName evidence="4">DUF1639 domain-containing protein</fullName>
    </recommendedName>
</protein>
<dbReference type="InterPro" id="IPR012438">
    <property type="entry name" value="DUF1639"/>
</dbReference>
<keyword evidence="3" id="KW-1185">Reference proteome</keyword>
<evidence type="ECO:0000256" key="1">
    <source>
        <dbReference type="SAM" id="MobiDB-lite"/>
    </source>
</evidence>
<dbReference type="PANTHER" id="PTHR33130:SF40">
    <property type="entry name" value="CHROMOGRANIN (DUF1639)"/>
    <property type="match status" value="1"/>
</dbReference>
<feature type="compositionally biased region" description="Basic and acidic residues" evidence="1">
    <location>
        <begin position="127"/>
        <end position="141"/>
    </location>
</feature>
<dbReference type="Proteomes" id="UP000195402">
    <property type="component" value="Unassembled WGS sequence"/>
</dbReference>
<gene>
    <name evidence="2" type="ORF">BVC80_8841g23</name>
</gene>
<dbReference type="OMA" id="ERTHYNN"/>
<feature type="region of interest" description="Disordered" evidence="1">
    <location>
        <begin position="127"/>
        <end position="153"/>
    </location>
</feature>
<dbReference type="FunCoup" id="A0A200Q2I2">
    <property type="interactions" value="250"/>
</dbReference>
<proteinExistence type="predicted"/>
<evidence type="ECO:0008006" key="4">
    <source>
        <dbReference type="Google" id="ProtNLM"/>
    </source>
</evidence>
<evidence type="ECO:0000313" key="2">
    <source>
        <dbReference type="EMBL" id="OVA04676.1"/>
    </source>
</evidence>
<sequence length="274" mass="30542">MATVPVRSQPLHNFSLPFLKWGKNQMNNNCCRKLVDSSSSQQQEEEESPSVDHNSSSDASKVESNGGEKEVELENRKNSIASRSVKNRLSPPLMEKPQKKNPILSESETGINEVKLMKLESGGRNRIANKDELMEKNKSADGGEGVVEGESAAKPWNLRPRRVVFKSPNEIAGGGASKNGEVQEKPENLPKSLRLRGLVDGQNVENKEKRKFWISLSREEIEEDFFVLTGSKPPRRPKKRARNIQKQVDNVFPGLWLAGITADSYSVPDGPAKR</sequence>
<feature type="compositionally biased region" description="Basic and acidic residues" evidence="1">
    <location>
        <begin position="66"/>
        <end position="77"/>
    </location>
</feature>
<name>A0A200Q2I2_MACCD</name>
<dbReference type="AlphaFoldDB" id="A0A200Q2I2"/>